<proteinExistence type="inferred from homology"/>
<evidence type="ECO:0000256" key="2">
    <source>
        <dbReference type="ARBA" id="ARBA00004141"/>
    </source>
</evidence>
<evidence type="ECO:0000256" key="5">
    <source>
        <dbReference type="ARBA" id="ARBA00022603"/>
    </source>
</evidence>
<gene>
    <name evidence="14" type="ORF">LAUMK142_00475</name>
</gene>
<evidence type="ECO:0000256" key="9">
    <source>
        <dbReference type="ARBA" id="ARBA00022989"/>
    </source>
</evidence>
<accession>A0A498QMC1</accession>
<evidence type="ECO:0000256" key="1">
    <source>
        <dbReference type="ARBA" id="ARBA00002096"/>
    </source>
</evidence>
<dbReference type="Proteomes" id="UP000268285">
    <property type="component" value="Unassembled WGS sequence"/>
</dbReference>
<keyword evidence="9 12" id="KW-1133">Transmembrane helix</keyword>
<dbReference type="Gene3D" id="1.20.120.1630">
    <property type="match status" value="1"/>
</dbReference>
<dbReference type="EMBL" id="UPHU01000001">
    <property type="protein sequence ID" value="VBA46779.1"/>
    <property type="molecule type" value="Genomic_DNA"/>
</dbReference>
<evidence type="ECO:0000256" key="12">
    <source>
        <dbReference type="SAM" id="Phobius"/>
    </source>
</evidence>
<dbReference type="InterPro" id="IPR036873">
    <property type="entry name" value="Rhodanese-like_dom_sf"/>
</dbReference>
<evidence type="ECO:0000256" key="7">
    <source>
        <dbReference type="ARBA" id="ARBA00022691"/>
    </source>
</evidence>
<dbReference type="NCBIfam" id="NF045656">
    <property type="entry name" value="MeththiolMtaseMddA"/>
    <property type="match status" value="1"/>
</dbReference>
<reference evidence="14 15" key="1">
    <citation type="submission" date="2018-09" db="EMBL/GenBank/DDBJ databases">
        <authorList>
            <person name="Tagini F."/>
        </authorList>
    </citation>
    <scope>NUCLEOTIDE SEQUENCE [LARGE SCALE GENOMIC DNA]</scope>
    <source>
        <strain evidence="14 15">MK142</strain>
    </source>
</reference>
<organism evidence="14 15">
    <name type="scientific">Mycobacterium pseudokansasii</name>
    <dbReference type="NCBI Taxonomy" id="2341080"/>
    <lineage>
        <taxon>Bacteria</taxon>
        <taxon>Bacillati</taxon>
        <taxon>Actinomycetota</taxon>
        <taxon>Actinomycetes</taxon>
        <taxon>Mycobacteriales</taxon>
        <taxon>Mycobacteriaceae</taxon>
        <taxon>Mycobacterium</taxon>
    </lineage>
</organism>
<feature type="transmembrane region" description="Helical" evidence="12">
    <location>
        <begin position="229"/>
        <end position="246"/>
    </location>
</feature>
<evidence type="ECO:0000313" key="15">
    <source>
        <dbReference type="Proteomes" id="UP000268285"/>
    </source>
</evidence>
<dbReference type="GO" id="GO:0016020">
    <property type="term" value="C:membrane"/>
    <property type="evidence" value="ECO:0007669"/>
    <property type="project" value="UniProtKB-SubCell"/>
</dbReference>
<dbReference type="InterPro" id="IPR001763">
    <property type="entry name" value="Rhodanese-like_dom"/>
</dbReference>
<keyword evidence="15" id="KW-1185">Reference proteome</keyword>
<keyword evidence="8 12" id="KW-0812">Transmembrane</keyword>
<dbReference type="SMART" id="SM00450">
    <property type="entry name" value="RHOD"/>
    <property type="match status" value="1"/>
</dbReference>
<dbReference type="GO" id="GO:0032259">
    <property type="term" value="P:methylation"/>
    <property type="evidence" value="ECO:0007669"/>
    <property type="project" value="UniProtKB-KW"/>
</dbReference>
<dbReference type="PROSITE" id="PS50206">
    <property type="entry name" value="RHODANESE_3"/>
    <property type="match status" value="1"/>
</dbReference>
<comment type="subcellular location">
    <subcellularLocation>
        <location evidence="2">Membrane</location>
        <topology evidence="2">Multi-pass membrane protein</topology>
    </subcellularLocation>
</comment>
<dbReference type="PANTHER" id="PTHR31040:SF1">
    <property type="entry name" value="NURIM"/>
    <property type="match status" value="1"/>
</dbReference>
<feature type="transmembrane region" description="Helical" evidence="12">
    <location>
        <begin position="188"/>
        <end position="208"/>
    </location>
</feature>
<evidence type="ECO:0000256" key="8">
    <source>
        <dbReference type="ARBA" id="ARBA00022692"/>
    </source>
</evidence>
<evidence type="ECO:0000313" key="14">
    <source>
        <dbReference type="EMBL" id="VBA46779.1"/>
    </source>
</evidence>
<feature type="transmembrane region" description="Helical" evidence="12">
    <location>
        <begin position="146"/>
        <end position="168"/>
    </location>
</feature>
<keyword evidence="6" id="KW-0808">Transferase</keyword>
<sequence length="396" mass="44567">MLALRETAEHHLAEAAGLLADFLDDRDRLEPVTPDELDQRMATGDVVLLEARPQQEYSAGHITGAVSTPVADIGARIAELPLDKNYVAYCRGPYCVHANAAVRVPHAHGRRTRPLTEGFPEWRLAATGKRPQSRDRMNKEDTMSRLLIVGYGAICYVVFLAAFLYAIGFVGNLVVPRTIDNGVTAPTLAALAVDIVLLALFAVPHSVMARPAFKRWWTRLIPATIERSTYVLVSSLLLLLLFWQWRSMPTTIWNVGWPPGRVALQTLFWLGWIIVLTSTFMINHFDLFGLRQVYLASRERSYSAVEFRTHLLYRLVRHPIMLGFIVAFWATPTMTVGHLLFAVATTAYILIAVPIEEHDLSRSLGDDYRKYRDRVPMLIPGIRLPKQRSSADTGPR</sequence>
<dbReference type="Pfam" id="PF07298">
    <property type="entry name" value="NnrU"/>
    <property type="match status" value="1"/>
</dbReference>
<feature type="transmembrane region" description="Helical" evidence="12">
    <location>
        <begin position="266"/>
        <end position="290"/>
    </location>
</feature>
<dbReference type="AlphaFoldDB" id="A0A498QMC1"/>
<evidence type="ECO:0000256" key="10">
    <source>
        <dbReference type="ARBA" id="ARBA00023136"/>
    </source>
</evidence>
<evidence type="ECO:0000256" key="4">
    <source>
        <dbReference type="ARBA" id="ARBA00012149"/>
    </source>
</evidence>
<comment type="similarity">
    <text evidence="3">Belongs to the nurim family.</text>
</comment>
<feature type="domain" description="Rhodanese" evidence="13">
    <location>
        <begin position="42"/>
        <end position="127"/>
    </location>
</feature>
<protein>
    <recommendedName>
        <fullName evidence="4">methanethiol S-methyltransferase</fullName>
        <ecNumber evidence="4">2.1.1.334</ecNumber>
    </recommendedName>
</protein>
<dbReference type="InterPro" id="IPR054700">
    <property type="entry name" value="MddA"/>
</dbReference>
<evidence type="ECO:0000256" key="6">
    <source>
        <dbReference type="ARBA" id="ARBA00022679"/>
    </source>
</evidence>
<name>A0A498QMC1_9MYCO</name>
<keyword evidence="5" id="KW-0489">Methyltransferase</keyword>
<dbReference type="EC" id="2.1.1.334" evidence="4"/>
<dbReference type="Pfam" id="PF00581">
    <property type="entry name" value="Rhodanese"/>
    <property type="match status" value="1"/>
</dbReference>
<comment type="function">
    <text evidence="1">Catalyzes the methylation of methanethiol (MeSH) to yield dimethylsulphide (DMS).</text>
</comment>
<evidence type="ECO:0000256" key="3">
    <source>
        <dbReference type="ARBA" id="ARBA00010631"/>
    </source>
</evidence>
<feature type="transmembrane region" description="Helical" evidence="12">
    <location>
        <begin position="336"/>
        <end position="355"/>
    </location>
</feature>
<dbReference type="GO" id="GO:0008168">
    <property type="term" value="F:methyltransferase activity"/>
    <property type="evidence" value="ECO:0007669"/>
    <property type="project" value="UniProtKB-KW"/>
</dbReference>
<dbReference type="InterPro" id="IPR009915">
    <property type="entry name" value="NnrU_dom"/>
</dbReference>
<feature type="transmembrane region" description="Helical" evidence="12">
    <location>
        <begin position="311"/>
        <end position="330"/>
    </location>
</feature>
<evidence type="ECO:0000256" key="11">
    <source>
        <dbReference type="ARBA" id="ARBA00048134"/>
    </source>
</evidence>
<evidence type="ECO:0000259" key="13">
    <source>
        <dbReference type="PROSITE" id="PS50206"/>
    </source>
</evidence>
<comment type="catalytic activity">
    <reaction evidence="11">
        <text>methanethiol + S-adenosyl-L-methionine = dimethyl sulfide + S-adenosyl-L-homocysteine + H(+)</text>
        <dbReference type="Rhea" id="RHEA:50428"/>
        <dbReference type="ChEBI" id="CHEBI:15378"/>
        <dbReference type="ChEBI" id="CHEBI:16007"/>
        <dbReference type="ChEBI" id="CHEBI:17437"/>
        <dbReference type="ChEBI" id="CHEBI:57856"/>
        <dbReference type="ChEBI" id="CHEBI:59789"/>
        <dbReference type="EC" id="2.1.1.334"/>
    </reaction>
</comment>
<keyword evidence="7" id="KW-0949">S-adenosyl-L-methionine</keyword>
<dbReference type="Gene3D" id="3.40.250.10">
    <property type="entry name" value="Rhodanese-like domain"/>
    <property type="match status" value="1"/>
</dbReference>
<dbReference type="SUPFAM" id="SSF52821">
    <property type="entry name" value="Rhodanese/Cell cycle control phosphatase"/>
    <property type="match status" value="1"/>
</dbReference>
<dbReference type="PANTHER" id="PTHR31040">
    <property type="entry name" value="NURIM"/>
    <property type="match status" value="1"/>
</dbReference>
<dbReference type="InterPro" id="IPR033580">
    <property type="entry name" value="Nurim-like"/>
</dbReference>
<keyword evidence="10 12" id="KW-0472">Membrane</keyword>